<evidence type="ECO:0000256" key="2">
    <source>
        <dbReference type="ARBA" id="ARBA00023125"/>
    </source>
</evidence>
<dbReference type="SUPFAM" id="SSF51206">
    <property type="entry name" value="cAMP-binding domain-like"/>
    <property type="match status" value="1"/>
</dbReference>
<keyword evidence="3" id="KW-0804">Transcription</keyword>
<name>A0A515D7E8_9BURK</name>
<dbReference type="InterPro" id="IPR036390">
    <property type="entry name" value="WH_DNA-bd_sf"/>
</dbReference>
<dbReference type="SUPFAM" id="SSF46785">
    <property type="entry name" value="Winged helix' DNA-binding domain"/>
    <property type="match status" value="1"/>
</dbReference>
<dbReference type="PANTHER" id="PTHR24567">
    <property type="entry name" value="CRP FAMILY TRANSCRIPTIONAL REGULATORY PROTEIN"/>
    <property type="match status" value="1"/>
</dbReference>
<dbReference type="SMART" id="SM00100">
    <property type="entry name" value="cNMP"/>
    <property type="match status" value="1"/>
</dbReference>
<dbReference type="InterPro" id="IPR000595">
    <property type="entry name" value="cNMP-bd_dom"/>
</dbReference>
<evidence type="ECO:0000256" key="3">
    <source>
        <dbReference type="ARBA" id="ARBA00023163"/>
    </source>
</evidence>
<dbReference type="EMBL" id="CP035503">
    <property type="protein sequence ID" value="QDL36308.1"/>
    <property type="molecule type" value="Genomic_DNA"/>
</dbReference>
<accession>A0A515D7E8</accession>
<evidence type="ECO:0000313" key="6">
    <source>
        <dbReference type="Proteomes" id="UP000316798"/>
    </source>
</evidence>
<dbReference type="GO" id="GO:0005829">
    <property type="term" value="C:cytosol"/>
    <property type="evidence" value="ECO:0007669"/>
    <property type="project" value="TreeGrafter"/>
</dbReference>
<dbReference type="Gene3D" id="1.10.10.10">
    <property type="entry name" value="Winged helix-like DNA-binding domain superfamily/Winged helix DNA-binding domain"/>
    <property type="match status" value="1"/>
</dbReference>
<evidence type="ECO:0000313" key="5">
    <source>
        <dbReference type="EMBL" id="QDL36308.1"/>
    </source>
</evidence>
<dbReference type="Gene3D" id="2.60.120.10">
    <property type="entry name" value="Jelly Rolls"/>
    <property type="match status" value="1"/>
</dbReference>
<sequence length="265" mass="29570">MSKDTIGSSPMVTSALIEPEPSVCPRHCVDCHLRQSDGFAPVSASELAFVEALRNGRVRIKAGGEIIAEQKPGGKLFTLYAGWAFRYKSLSDGRRQILNFLLPGDFIGLQGQFADGATHGVEAVTEVALCVFARDSLRDLFREYPNLGYDLTWLAAREESLVDENLLTAGRRNATERVAMLLIHLYRRAQRVGLVQDDSVAFPLNQQHIADALGLSLVHTNKTLRRLRKLGLHQIEDGRLRLVNPKALVRIADYYDRPLRRAPLI</sequence>
<dbReference type="Pfam" id="PF00027">
    <property type="entry name" value="cNMP_binding"/>
    <property type="match status" value="1"/>
</dbReference>
<dbReference type="OrthoDB" id="7643467at2"/>
<dbReference type="PANTHER" id="PTHR24567:SF68">
    <property type="entry name" value="DNA-BINDING TRANSCRIPTIONAL DUAL REGULATOR CRP"/>
    <property type="match status" value="1"/>
</dbReference>
<dbReference type="SMART" id="SM00419">
    <property type="entry name" value="HTH_CRP"/>
    <property type="match status" value="1"/>
</dbReference>
<keyword evidence="6" id="KW-1185">Reference proteome</keyword>
<dbReference type="PROSITE" id="PS51063">
    <property type="entry name" value="HTH_CRP_2"/>
    <property type="match status" value="1"/>
</dbReference>
<reference evidence="5 6" key="1">
    <citation type="submission" date="2019-01" db="EMBL/GenBank/DDBJ databases">
        <title>Genomic insights into a novel species Rhodoferax sp.</title>
        <authorList>
            <person name="Jin L."/>
        </authorList>
    </citation>
    <scope>NUCLEOTIDE SEQUENCE [LARGE SCALE GENOMIC DNA]</scope>
    <source>
        <strain evidence="5 6">CHu59-6-5</strain>
    </source>
</reference>
<dbReference type="AlphaFoldDB" id="A0A515D7E8"/>
<dbReference type="GO" id="GO:0003677">
    <property type="term" value="F:DNA binding"/>
    <property type="evidence" value="ECO:0007669"/>
    <property type="project" value="UniProtKB-KW"/>
</dbReference>
<evidence type="ECO:0000259" key="4">
    <source>
        <dbReference type="PROSITE" id="PS51063"/>
    </source>
</evidence>
<dbReference type="Pfam" id="PF13545">
    <property type="entry name" value="HTH_Crp_2"/>
    <property type="match status" value="1"/>
</dbReference>
<dbReference type="KEGG" id="rhf:EUB48_02585"/>
<dbReference type="CDD" id="cd00038">
    <property type="entry name" value="CAP_ED"/>
    <property type="match status" value="1"/>
</dbReference>
<evidence type="ECO:0000256" key="1">
    <source>
        <dbReference type="ARBA" id="ARBA00023015"/>
    </source>
</evidence>
<dbReference type="InterPro" id="IPR036388">
    <property type="entry name" value="WH-like_DNA-bd_sf"/>
</dbReference>
<dbReference type="GO" id="GO:0003700">
    <property type="term" value="F:DNA-binding transcription factor activity"/>
    <property type="evidence" value="ECO:0007669"/>
    <property type="project" value="TreeGrafter"/>
</dbReference>
<dbReference type="InterPro" id="IPR014710">
    <property type="entry name" value="RmlC-like_jellyroll"/>
</dbReference>
<feature type="domain" description="HTH crp-type" evidence="4">
    <location>
        <begin position="172"/>
        <end position="246"/>
    </location>
</feature>
<protein>
    <submittedName>
        <fullName evidence="5">Crp/Fnr family transcriptional regulator</fullName>
    </submittedName>
</protein>
<keyword evidence="2" id="KW-0238">DNA-binding</keyword>
<keyword evidence="1" id="KW-0805">Transcription regulation</keyword>
<gene>
    <name evidence="5" type="ORF">EUB48_02585</name>
</gene>
<dbReference type="InterPro" id="IPR012318">
    <property type="entry name" value="HTH_CRP"/>
</dbReference>
<proteinExistence type="predicted"/>
<dbReference type="Proteomes" id="UP000316798">
    <property type="component" value="Chromosome"/>
</dbReference>
<dbReference type="InterPro" id="IPR050397">
    <property type="entry name" value="Env_Response_Regulators"/>
</dbReference>
<organism evidence="5 6">
    <name type="scientific">Rhodoferax sediminis</name>
    <dbReference type="NCBI Taxonomy" id="2509614"/>
    <lineage>
        <taxon>Bacteria</taxon>
        <taxon>Pseudomonadati</taxon>
        <taxon>Pseudomonadota</taxon>
        <taxon>Betaproteobacteria</taxon>
        <taxon>Burkholderiales</taxon>
        <taxon>Comamonadaceae</taxon>
        <taxon>Rhodoferax</taxon>
    </lineage>
</organism>
<dbReference type="InterPro" id="IPR018490">
    <property type="entry name" value="cNMP-bd_dom_sf"/>
</dbReference>